<dbReference type="RefSeq" id="WP_191790625.1">
    <property type="nucleotide sequence ID" value="NZ_JACSQE010000007.1"/>
</dbReference>
<dbReference type="Pfam" id="PF00753">
    <property type="entry name" value="Lactamase_B"/>
    <property type="match status" value="1"/>
</dbReference>
<dbReference type="SMART" id="SM00849">
    <property type="entry name" value="Lactamase_B"/>
    <property type="match status" value="1"/>
</dbReference>
<feature type="compositionally biased region" description="Basic and acidic residues" evidence="1">
    <location>
        <begin position="287"/>
        <end position="298"/>
    </location>
</feature>
<dbReference type="InterPro" id="IPR036866">
    <property type="entry name" value="RibonucZ/Hydroxyglut_hydro"/>
</dbReference>
<reference evidence="3 4" key="1">
    <citation type="submission" date="2020-08" db="EMBL/GenBank/DDBJ databases">
        <title>A Genomic Blueprint of the Chicken Gut Microbiome.</title>
        <authorList>
            <person name="Gilroy R."/>
            <person name="Ravi A."/>
            <person name="Getino M."/>
            <person name="Pursley I."/>
            <person name="Horton D.L."/>
            <person name="Alikhan N.-F."/>
            <person name="Baker D."/>
            <person name="Gharbi K."/>
            <person name="Hall N."/>
            <person name="Watson M."/>
            <person name="Adriaenssens E.M."/>
            <person name="Foster-Nyarko E."/>
            <person name="Jarju S."/>
            <person name="Secka A."/>
            <person name="Antonio M."/>
            <person name="Oren A."/>
            <person name="Chaudhuri R."/>
            <person name="La Ragione R.M."/>
            <person name="Hildebrand F."/>
            <person name="Pallen M.J."/>
        </authorList>
    </citation>
    <scope>NUCLEOTIDE SEQUENCE [LARGE SCALE GENOMIC DNA]</scope>
    <source>
        <strain evidence="3 4">Sa2CUA8</strain>
    </source>
</reference>
<gene>
    <name evidence="3" type="ORF">H9640_10330</name>
</gene>
<protein>
    <submittedName>
        <fullName evidence="3">MBL fold metallo-hydrolase</fullName>
    </submittedName>
</protein>
<evidence type="ECO:0000259" key="2">
    <source>
        <dbReference type="SMART" id="SM00849"/>
    </source>
</evidence>
<sequence>MSTPPPLRELHEIAAGVHVATAEIWTSLTTVVVSPDGRALVVDPGITVAEVESLAAAIVRRGWRATAGFSTHPHWDHVLWSRSLGDVPRWACPTAVRAQERSLAEDLVKVEREAPGHDLTLFGRLTPIPPSGTGDSPEAGPRDALHLPWPDGRGRASASGAAALPGATPAAGDGPAVLVVEHQAHAPGHGALVLPGAGVIVVGDMLSDVEVPLLDLESPDPVGEYRAGLDALEHAVSEHGVHTLVPGHGHVATGSDAIWERFGADRAYLDALEAAAAGDPDGPDGSDDPRVTGEWVVGEHRRQLDHLRGAR</sequence>
<dbReference type="InterPro" id="IPR001279">
    <property type="entry name" value="Metallo-B-lactamas"/>
</dbReference>
<feature type="region of interest" description="Disordered" evidence="1">
    <location>
        <begin position="276"/>
        <end position="298"/>
    </location>
</feature>
<feature type="domain" description="Metallo-beta-lactamase" evidence="2">
    <location>
        <begin position="26"/>
        <end position="248"/>
    </location>
</feature>
<evidence type="ECO:0000313" key="4">
    <source>
        <dbReference type="Proteomes" id="UP000633601"/>
    </source>
</evidence>
<comment type="caution">
    <text evidence="3">The sequence shown here is derived from an EMBL/GenBank/DDBJ whole genome shotgun (WGS) entry which is preliminary data.</text>
</comment>
<accession>A0ABR8V2D6</accession>
<keyword evidence="4" id="KW-1185">Reference proteome</keyword>
<evidence type="ECO:0000313" key="3">
    <source>
        <dbReference type="EMBL" id="MBD7998948.1"/>
    </source>
</evidence>
<feature type="region of interest" description="Disordered" evidence="1">
    <location>
        <begin position="120"/>
        <end position="144"/>
    </location>
</feature>
<organism evidence="3 4">
    <name type="scientific">Oerskovia gallyi</name>
    <dbReference type="NCBI Taxonomy" id="2762226"/>
    <lineage>
        <taxon>Bacteria</taxon>
        <taxon>Bacillati</taxon>
        <taxon>Actinomycetota</taxon>
        <taxon>Actinomycetes</taxon>
        <taxon>Micrococcales</taxon>
        <taxon>Cellulomonadaceae</taxon>
        <taxon>Oerskovia</taxon>
    </lineage>
</organism>
<proteinExistence type="predicted"/>
<dbReference type="SUPFAM" id="SSF56281">
    <property type="entry name" value="Metallo-hydrolase/oxidoreductase"/>
    <property type="match status" value="1"/>
</dbReference>
<name>A0ABR8V2D6_9CELL</name>
<dbReference type="EMBL" id="JACSQE010000007">
    <property type="protein sequence ID" value="MBD7998948.1"/>
    <property type="molecule type" value="Genomic_DNA"/>
</dbReference>
<dbReference type="Gene3D" id="3.60.15.10">
    <property type="entry name" value="Ribonuclease Z/Hydroxyacylglutathione hydrolase-like"/>
    <property type="match status" value="1"/>
</dbReference>
<dbReference type="Proteomes" id="UP000633601">
    <property type="component" value="Unassembled WGS sequence"/>
</dbReference>
<evidence type="ECO:0000256" key="1">
    <source>
        <dbReference type="SAM" id="MobiDB-lite"/>
    </source>
</evidence>